<keyword evidence="3" id="KW-1185">Reference proteome</keyword>
<evidence type="ECO:0000313" key="3">
    <source>
        <dbReference type="Proteomes" id="UP000599688"/>
    </source>
</evidence>
<dbReference type="Proteomes" id="UP000599688">
    <property type="component" value="Unassembled WGS sequence"/>
</dbReference>
<comment type="caution">
    <text evidence="2">The sequence shown here is derived from an EMBL/GenBank/DDBJ whole genome shotgun (WGS) entry which is preliminary data.</text>
</comment>
<dbReference type="RefSeq" id="WP_188407190.1">
    <property type="nucleotide sequence ID" value="NZ_BMGL01000018.1"/>
</dbReference>
<accession>A0A917ECS9</accession>
<keyword evidence="1" id="KW-0812">Transmembrane</keyword>
<dbReference type="AlphaFoldDB" id="A0A917ECS9"/>
<evidence type="ECO:0000313" key="2">
    <source>
        <dbReference type="EMBL" id="GGE22906.1"/>
    </source>
</evidence>
<evidence type="ECO:0000256" key="1">
    <source>
        <dbReference type="SAM" id="Phobius"/>
    </source>
</evidence>
<reference evidence="2 3" key="1">
    <citation type="journal article" date="2014" name="Int. J. Syst. Evol. Microbiol.">
        <title>Complete genome sequence of Corynebacterium casei LMG S-19264T (=DSM 44701T), isolated from a smear-ripened cheese.</title>
        <authorList>
            <consortium name="US DOE Joint Genome Institute (JGI-PGF)"/>
            <person name="Walter F."/>
            <person name="Albersmeier A."/>
            <person name="Kalinowski J."/>
            <person name="Ruckert C."/>
        </authorList>
    </citation>
    <scope>NUCLEOTIDE SEQUENCE [LARGE SCALE GENOMIC DNA]</scope>
    <source>
        <strain evidence="2 3">CGMCC 1.12925</strain>
    </source>
</reference>
<keyword evidence="1" id="KW-1133">Transmembrane helix</keyword>
<dbReference type="EMBL" id="BMGL01000018">
    <property type="protein sequence ID" value="GGE22906.1"/>
    <property type="molecule type" value="Genomic_DNA"/>
</dbReference>
<feature type="transmembrane region" description="Helical" evidence="1">
    <location>
        <begin position="13"/>
        <end position="33"/>
    </location>
</feature>
<organism evidence="2 3">
    <name type="scientific">Psychroflexus salis</name>
    <dbReference type="NCBI Taxonomy" id="1526574"/>
    <lineage>
        <taxon>Bacteria</taxon>
        <taxon>Pseudomonadati</taxon>
        <taxon>Bacteroidota</taxon>
        <taxon>Flavobacteriia</taxon>
        <taxon>Flavobacteriales</taxon>
        <taxon>Flavobacteriaceae</taxon>
        <taxon>Psychroflexus</taxon>
    </lineage>
</organism>
<sequence>MEGLELLLTEYKLLFAIIFSSGFFTGIILWNIADVTEIIRETVTSRFYTLHPTNKWKYASNKEYLKEYLNRKKYQKS</sequence>
<protein>
    <submittedName>
        <fullName evidence="2">Uncharacterized protein</fullName>
    </submittedName>
</protein>
<gene>
    <name evidence="2" type="ORF">GCM10010831_24760</name>
</gene>
<proteinExistence type="predicted"/>
<keyword evidence="1" id="KW-0472">Membrane</keyword>
<name>A0A917ECS9_9FLAO</name>